<dbReference type="EMBL" id="MOEC01000040">
    <property type="protein sequence ID" value="OIS90832.1"/>
    <property type="molecule type" value="Genomic_DNA"/>
</dbReference>
<dbReference type="RefSeq" id="WP_071634016.1">
    <property type="nucleotide sequence ID" value="NZ_MOEC01000040.1"/>
</dbReference>
<feature type="signal peptide" evidence="1">
    <location>
        <begin position="1"/>
        <end position="20"/>
    </location>
</feature>
<comment type="caution">
    <text evidence="2">The sequence shown here is derived from an EMBL/GenBank/DDBJ whole genome shotgun (WGS) entry which is preliminary data.</text>
</comment>
<keyword evidence="3" id="KW-1185">Reference proteome</keyword>
<keyword evidence="1" id="KW-0732">Signal</keyword>
<evidence type="ECO:0000256" key="1">
    <source>
        <dbReference type="SAM" id="SignalP"/>
    </source>
</evidence>
<name>A0A1J6I791_9HYPH</name>
<accession>A0A1J6I791</accession>
<reference evidence="2 3" key="1">
    <citation type="submission" date="2016-10" db="EMBL/GenBank/DDBJ databases">
        <title>The Draft Genome Sequence of the Potato Rhizosphere Bacteria Ochrobactrum sp. IPA7.2.</title>
        <authorList>
            <person name="Gogoleva N.E."/>
            <person name="Khlopko Y.A."/>
            <person name="Burygin G.L."/>
            <person name="Plotnikov A.O."/>
        </authorList>
    </citation>
    <scope>NUCLEOTIDE SEQUENCE [LARGE SCALE GENOMIC DNA]</scope>
    <source>
        <strain evidence="2 3">IPA7.2</strain>
    </source>
</reference>
<dbReference type="AlphaFoldDB" id="A0A1J6I791"/>
<gene>
    <name evidence="2" type="ORF">BLA27_24835</name>
</gene>
<proteinExistence type="predicted"/>
<evidence type="ECO:0000313" key="3">
    <source>
        <dbReference type="Proteomes" id="UP000182985"/>
    </source>
</evidence>
<dbReference type="OrthoDB" id="6910628at2"/>
<protein>
    <submittedName>
        <fullName evidence="2">Uncharacterized protein</fullName>
    </submittedName>
</protein>
<sequence>MIRTSILAVSLAVLAVPALAQGDENNRAGRYESEGGASLTVDLTHKSGNDYSAAISTTVEMTDKLPGCGGSLKGDVTITGASATMSIPNEGFIESKKESLQNSRFCKVNFKFMDEYTLKLEEVSGCSYYHGASCDFNGTVVHEASGI</sequence>
<organism evidence="2 3">
    <name type="scientific">Brucella cytisi</name>
    <dbReference type="NCBI Taxonomy" id="407152"/>
    <lineage>
        <taxon>Bacteria</taxon>
        <taxon>Pseudomonadati</taxon>
        <taxon>Pseudomonadota</taxon>
        <taxon>Alphaproteobacteria</taxon>
        <taxon>Hyphomicrobiales</taxon>
        <taxon>Brucellaceae</taxon>
        <taxon>Brucella/Ochrobactrum group</taxon>
        <taxon>Brucella</taxon>
    </lineage>
</organism>
<evidence type="ECO:0000313" key="2">
    <source>
        <dbReference type="EMBL" id="OIS90832.1"/>
    </source>
</evidence>
<feature type="chain" id="PRO_5009639412" evidence="1">
    <location>
        <begin position="21"/>
        <end position="147"/>
    </location>
</feature>
<dbReference type="Proteomes" id="UP000182985">
    <property type="component" value="Unassembled WGS sequence"/>
</dbReference>